<feature type="transmembrane region" description="Helical" evidence="1">
    <location>
        <begin position="60"/>
        <end position="79"/>
    </location>
</feature>
<organism evidence="2 3">
    <name type="scientific">Amnibacterium flavum</name>
    <dbReference type="NCBI Taxonomy" id="2173173"/>
    <lineage>
        <taxon>Bacteria</taxon>
        <taxon>Bacillati</taxon>
        <taxon>Actinomycetota</taxon>
        <taxon>Actinomycetes</taxon>
        <taxon>Micrococcales</taxon>
        <taxon>Microbacteriaceae</taxon>
        <taxon>Amnibacterium</taxon>
    </lineage>
</organism>
<feature type="transmembrane region" description="Helical" evidence="1">
    <location>
        <begin position="126"/>
        <end position="145"/>
    </location>
</feature>
<dbReference type="Proteomes" id="UP000244893">
    <property type="component" value="Unassembled WGS sequence"/>
</dbReference>
<feature type="transmembrane region" description="Helical" evidence="1">
    <location>
        <begin position="85"/>
        <end position="106"/>
    </location>
</feature>
<dbReference type="AlphaFoldDB" id="A0A2V1HUR6"/>
<proteinExistence type="predicted"/>
<feature type="transmembrane region" description="Helical" evidence="1">
    <location>
        <begin position="34"/>
        <end position="53"/>
    </location>
</feature>
<evidence type="ECO:0000313" key="3">
    <source>
        <dbReference type="Proteomes" id="UP000244893"/>
    </source>
</evidence>
<keyword evidence="1" id="KW-0472">Membrane</keyword>
<dbReference type="RefSeq" id="WP_116755178.1">
    <property type="nucleotide sequence ID" value="NZ_JBHUEX010000001.1"/>
</dbReference>
<evidence type="ECO:0000313" key="2">
    <source>
        <dbReference type="EMBL" id="PVZ95442.1"/>
    </source>
</evidence>
<keyword evidence="1" id="KW-1133">Transmembrane helix</keyword>
<sequence>MRHLVRIWTAMAAFGAALIHLAVAASAPMPLLIAFAVAGLAEIAWAVATLIRGCFTLPRVVPVLALIPSAIWAIGVSAGNSSSTLPFLALGAGTALGVFVAVTVALENRRGLARAETTEPGAGRNLLGFVAGAFLMAAVALPALGQTQAGIAASEGPHAHHSVDLNIDLDHGGH</sequence>
<keyword evidence="3" id="KW-1185">Reference proteome</keyword>
<gene>
    <name evidence="2" type="ORF">DDQ50_02740</name>
</gene>
<dbReference type="OrthoDB" id="5124600at2"/>
<protein>
    <recommendedName>
        <fullName evidence="4">Integral membrane protein</fullName>
    </recommendedName>
</protein>
<name>A0A2V1HUR6_9MICO</name>
<dbReference type="EMBL" id="QEOP01000001">
    <property type="protein sequence ID" value="PVZ95442.1"/>
    <property type="molecule type" value="Genomic_DNA"/>
</dbReference>
<reference evidence="2 3" key="1">
    <citation type="submission" date="2018-05" db="EMBL/GenBank/DDBJ databases">
        <title>Amnibacterium sp. M8JJ-5, whole genome shotgun sequence.</title>
        <authorList>
            <person name="Tuo L."/>
        </authorList>
    </citation>
    <scope>NUCLEOTIDE SEQUENCE [LARGE SCALE GENOMIC DNA]</scope>
    <source>
        <strain evidence="2 3">M8JJ-5</strain>
    </source>
</reference>
<evidence type="ECO:0008006" key="4">
    <source>
        <dbReference type="Google" id="ProtNLM"/>
    </source>
</evidence>
<evidence type="ECO:0000256" key="1">
    <source>
        <dbReference type="SAM" id="Phobius"/>
    </source>
</evidence>
<comment type="caution">
    <text evidence="2">The sequence shown here is derived from an EMBL/GenBank/DDBJ whole genome shotgun (WGS) entry which is preliminary data.</text>
</comment>
<accession>A0A2V1HUR6</accession>
<keyword evidence="1" id="KW-0812">Transmembrane</keyword>